<dbReference type="Pfam" id="PF00126">
    <property type="entry name" value="HTH_1"/>
    <property type="match status" value="1"/>
</dbReference>
<dbReference type="CDD" id="cd05466">
    <property type="entry name" value="PBP2_LTTR_substrate"/>
    <property type="match status" value="1"/>
</dbReference>
<dbReference type="AlphaFoldDB" id="A0A6G9YLH7"/>
<dbReference type="KEGG" id="nah:F5544_31080"/>
<feature type="domain" description="HTH lysR-type" evidence="5">
    <location>
        <begin position="11"/>
        <end position="68"/>
    </location>
</feature>
<gene>
    <name evidence="6" type="ORF">F5544_31080</name>
</gene>
<reference evidence="6 7" key="1">
    <citation type="journal article" date="2019" name="ACS Chem. Biol.">
        <title>Identification and Mobilization of a Cryptic Antibiotic Biosynthesis Gene Locus from a Human-Pathogenic Nocardia Isolate.</title>
        <authorList>
            <person name="Herisse M."/>
            <person name="Ishida K."/>
            <person name="Porter J.L."/>
            <person name="Howden B."/>
            <person name="Hertweck C."/>
            <person name="Stinear T.P."/>
            <person name="Pidot S.J."/>
        </authorList>
    </citation>
    <scope>NUCLEOTIDE SEQUENCE [LARGE SCALE GENOMIC DNA]</scope>
    <source>
        <strain evidence="6 7">AUSMDU00012717</strain>
    </source>
</reference>
<dbReference type="Pfam" id="PF03466">
    <property type="entry name" value="LysR_substrate"/>
    <property type="match status" value="1"/>
</dbReference>
<dbReference type="PROSITE" id="PS50931">
    <property type="entry name" value="HTH_LYSR"/>
    <property type="match status" value="1"/>
</dbReference>
<evidence type="ECO:0000256" key="2">
    <source>
        <dbReference type="ARBA" id="ARBA00023015"/>
    </source>
</evidence>
<organism evidence="6 7">
    <name type="scientific">Nocardia arthritidis</name>
    <dbReference type="NCBI Taxonomy" id="228602"/>
    <lineage>
        <taxon>Bacteria</taxon>
        <taxon>Bacillati</taxon>
        <taxon>Actinomycetota</taxon>
        <taxon>Actinomycetes</taxon>
        <taxon>Mycobacteriales</taxon>
        <taxon>Nocardiaceae</taxon>
        <taxon>Nocardia</taxon>
    </lineage>
</organism>
<dbReference type="Gene3D" id="1.10.10.10">
    <property type="entry name" value="Winged helix-like DNA-binding domain superfamily/Winged helix DNA-binding domain"/>
    <property type="match status" value="1"/>
</dbReference>
<dbReference type="InterPro" id="IPR036388">
    <property type="entry name" value="WH-like_DNA-bd_sf"/>
</dbReference>
<dbReference type="InterPro" id="IPR036390">
    <property type="entry name" value="WH_DNA-bd_sf"/>
</dbReference>
<dbReference type="EMBL" id="CP046172">
    <property type="protein sequence ID" value="QIS14058.1"/>
    <property type="molecule type" value="Genomic_DNA"/>
</dbReference>
<dbReference type="Gene3D" id="3.40.190.10">
    <property type="entry name" value="Periplasmic binding protein-like II"/>
    <property type="match status" value="2"/>
</dbReference>
<protein>
    <submittedName>
        <fullName evidence="6">LysR family transcriptional regulator</fullName>
    </submittedName>
</protein>
<dbReference type="Proteomes" id="UP000503540">
    <property type="component" value="Chromosome"/>
</dbReference>
<sequence length="305" mass="33122">MECAPVRSSAVTFRQFEYFVGVVQLGSMSAAARKFGVSPSAMSQQMGVLEDSLGHKLFGAGARRSGLTKFGREFYKHASNILDSVDQAISIGEQFPDGMITVGTTPTLANKMLPSLIQRMPHRRGVNAIEIRSFCDMRALSSALDSGAVDLALGPLRRSSAKFVHVIGDEELVVACPPNQEGRLRGSWDRLAEMPWIRCAPSSDITDLVDREARRAGVRIRYAVTAPDVTAALNLVAHRVGVALVPLMSLSESSRAVTAIRLESPLQRSILAHATEMTPTVEELMRILTEAVLPRPVEPTRLCAV</sequence>
<keyword evidence="2" id="KW-0805">Transcription regulation</keyword>
<accession>A0A6G9YLH7</accession>
<keyword evidence="3" id="KW-0238">DNA-binding</keyword>
<proteinExistence type="inferred from homology"/>
<dbReference type="PANTHER" id="PTHR30419">
    <property type="entry name" value="HTH-TYPE TRANSCRIPTIONAL REGULATOR YBHD"/>
    <property type="match status" value="1"/>
</dbReference>
<dbReference type="InterPro" id="IPR050950">
    <property type="entry name" value="HTH-type_LysR_regulators"/>
</dbReference>
<evidence type="ECO:0000259" key="5">
    <source>
        <dbReference type="PROSITE" id="PS50931"/>
    </source>
</evidence>
<comment type="similarity">
    <text evidence="1">Belongs to the LysR transcriptional regulatory family.</text>
</comment>
<dbReference type="SUPFAM" id="SSF53850">
    <property type="entry name" value="Periplasmic binding protein-like II"/>
    <property type="match status" value="1"/>
</dbReference>
<evidence type="ECO:0000256" key="4">
    <source>
        <dbReference type="ARBA" id="ARBA00023163"/>
    </source>
</evidence>
<evidence type="ECO:0000256" key="3">
    <source>
        <dbReference type="ARBA" id="ARBA00023125"/>
    </source>
</evidence>
<evidence type="ECO:0000313" key="7">
    <source>
        <dbReference type="Proteomes" id="UP000503540"/>
    </source>
</evidence>
<evidence type="ECO:0000256" key="1">
    <source>
        <dbReference type="ARBA" id="ARBA00009437"/>
    </source>
</evidence>
<name>A0A6G9YLH7_9NOCA</name>
<evidence type="ECO:0000313" key="6">
    <source>
        <dbReference type="EMBL" id="QIS14058.1"/>
    </source>
</evidence>
<dbReference type="GO" id="GO:0003677">
    <property type="term" value="F:DNA binding"/>
    <property type="evidence" value="ECO:0007669"/>
    <property type="project" value="UniProtKB-KW"/>
</dbReference>
<dbReference type="GO" id="GO:0003700">
    <property type="term" value="F:DNA-binding transcription factor activity"/>
    <property type="evidence" value="ECO:0007669"/>
    <property type="project" value="InterPro"/>
</dbReference>
<dbReference type="GO" id="GO:0005829">
    <property type="term" value="C:cytosol"/>
    <property type="evidence" value="ECO:0007669"/>
    <property type="project" value="TreeGrafter"/>
</dbReference>
<dbReference type="InterPro" id="IPR005119">
    <property type="entry name" value="LysR_subst-bd"/>
</dbReference>
<keyword evidence="4" id="KW-0804">Transcription</keyword>
<dbReference type="SUPFAM" id="SSF46785">
    <property type="entry name" value="Winged helix' DNA-binding domain"/>
    <property type="match status" value="1"/>
</dbReference>
<dbReference type="InterPro" id="IPR000847">
    <property type="entry name" value="LysR_HTH_N"/>
</dbReference>
<dbReference type="PANTHER" id="PTHR30419:SF8">
    <property type="entry name" value="NITROGEN ASSIMILATION TRANSCRIPTIONAL ACTIVATOR-RELATED"/>
    <property type="match status" value="1"/>
</dbReference>
<keyword evidence="7" id="KW-1185">Reference proteome</keyword>